<comment type="caution">
    <text evidence="8">The sequence shown here is derived from an EMBL/GenBank/DDBJ whole genome shotgun (WGS) entry which is preliminary data.</text>
</comment>
<dbReference type="Proteomes" id="UP001206925">
    <property type="component" value="Unassembled WGS sequence"/>
</dbReference>
<feature type="binding site" evidence="6">
    <location>
        <position position="30"/>
    </location>
    <ligand>
        <name>substrate</name>
    </ligand>
</feature>
<evidence type="ECO:0000256" key="2">
    <source>
        <dbReference type="ARBA" id="ARBA00022723"/>
    </source>
</evidence>
<keyword evidence="4 7" id="KW-0460">Magnesium</keyword>
<feature type="binding site" evidence="7">
    <location>
        <position position="19"/>
    </location>
    <ligand>
        <name>Mg(2+)</name>
        <dbReference type="ChEBI" id="CHEBI:18420"/>
    </ligand>
</feature>
<evidence type="ECO:0000256" key="3">
    <source>
        <dbReference type="ARBA" id="ARBA00022801"/>
    </source>
</evidence>
<evidence type="ECO:0000256" key="6">
    <source>
        <dbReference type="PIRSR" id="PIRSR031051-2"/>
    </source>
</evidence>
<evidence type="ECO:0000313" key="9">
    <source>
        <dbReference type="Proteomes" id="UP001206925"/>
    </source>
</evidence>
<evidence type="ECO:0008006" key="10">
    <source>
        <dbReference type="Google" id="ProtNLM"/>
    </source>
</evidence>
<dbReference type="InterPro" id="IPR016965">
    <property type="entry name" value="Pase_PHOSPHO-typ"/>
</dbReference>
<dbReference type="InterPro" id="IPR006384">
    <property type="entry name" value="HAD_hydro_PyrdxlP_Pase-like"/>
</dbReference>
<feature type="active site" description="Proton donor" evidence="5">
    <location>
        <position position="21"/>
    </location>
</feature>
<dbReference type="GO" id="GO:0016791">
    <property type="term" value="F:phosphatase activity"/>
    <property type="evidence" value="ECO:0007669"/>
    <property type="project" value="InterPro"/>
</dbReference>
<evidence type="ECO:0000256" key="7">
    <source>
        <dbReference type="PIRSR" id="PIRSR031051-3"/>
    </source>
</evidence>
<name>A0AAD5BPI8_AMBAR</name>
<keyword evidence="3" id="KW-0378">Hydrolase</keyword>
<dbReference type="SUPFAM" id="SSF56784">
    <property type="entry name" value="HAD-like"/>
    <property type="match status" value="1"/>
</dbReference>
<evidence type="ECO:0000256" key="1">
    <source>
        <dbReference type="ARBA" id="ARBA00001946"/>
    </source>
</evidence>
<proteinExistence type="predicted"/>
<gene>
    <name evidence="8" type="ORF">M8C21_027000</name>
</gene>
<dbReference type="PIRSF" id="PIRSF031051">
    <property type="entry name" value="PyrdxlP_Pase_PHOSPHO2"/>
    <property type="match status" value="1"/>
</dbReference>
<sequence length="258" mass="28995">MAPASQLSGLIGEPLIIWDFDRTIMDDDSDRWVVVEMGLTQLFNQLRQTLPWNSLMDRMMEELHSQGKTIEDITNCLNRVVLNPHIVSAIKAAHAHGCDLKVLSDANQFFIETILKNHGVYDCFSGIITNPTSVDEEGRLRIFPYHGSALPPHGCDLCPPNLCKGFVLNKIQDPTSPDFKKRVIIYIGDGGGDFCPTLKLGGEDHVMPRKDFPLHRLILKSSTPIKPKVHEWSDGEELSKTLIRLIDLVSPKVETTDW</sequence>
<comment type="cofactor">
    <cofactor evidence="1 7">
        <name>Mg(2+)</name>
        <dbReference type="ChEBI" id="CHEBI:18420"/>
    </cofactor>
</comment>
<evidence type="ECO:0000256" key="4">
    <source>
        <dbReference type="ARBA" id="ARBA00022842"/>
    </source>
</evidence>
<dbReference type="EMBL" id="JAMZMK010011423">
    <property type="protein sequence ID" value="KAI7727187.1"/>
    <property type="molecule type" value="Genomic_DNA"/>
</dbReference>
<dbReference type="InterPro" id="IPR023214">
    <property type="entry name" value="HAD_sf"/>
</dbReference>
<dbReference type="GO" id="GO:0046872">
    <property type="term" value="F:metal ion binding"/>
    <property type="evidence" value="ECO:0007669"/>
    <property type="project" value="UniProtKB-KW"/>
</dbReference>
<feature type="active site" description="Nucleophile" evidence="5">
    <location>
        <position position="19"/>
    </location>
</feature>
<dbReference type="PANTHER" id="PTHR20889">
    <property type="entry name" value="PHOSPHATASE, ORPHAN 1, 2"/>
    <property type="match status" value="1"/>
</dbReference>
<reference evidence="8" key="1">
    <citation type="submission" date="2022-06" db="EMBL/GenBank/DDBJ databases">
        <title>Uncovering the hologenomic basis of an extraordinary plant invasion.</title>
        <authorList>
            <person name="Bieker V.C."/>
            <person name="Martin M.D."/>
            <person name="Gilbert T."/>
            <person name="Hodgins K."/>
            <person name="Battlay P."/>
            <person name="Petersen B."/>
            <person name="Wilson J."/>
        </authorList>
    </citation>
    <scope>NUCLEOTIDE SEQUENCE</scope>
    <source>
        <strain evidence="8">AA19_3_7</strain>
        <tissue evidence="8">Leaf</tissue>
    </source>
</reference>
<keyword evidence="9" id="KW-1185">Reference proteome</keyword>
<feature type="binding site" evidence="7">
    <location>
        <position position="189"/>
    </location>
    <ligand>
        <name>Mg(2+)</name>
        <dbReference type="ChEBI" id="CHEBI:18420"/>
    </ligand>
</feature>
<feature type="binding site" evidence="7">
    <location>
        <position position="21"/>
    </location>
    <ligand>
        <name>Mg(2+)</name>
        <dbReference type="ChEBI" id="CHEBI:18420"/>
    </ligand>
</feature>
<protein>
    <recommendedName>
        <fullName evidence="10">Thiamine phosphate phosphatase-like protein</fullName>
    </recommendedName>
</protein>
<evidence type="ECO:0000256" key="5">
    <source>
        <dbReference type="PIRSR" id="PIRSR031051-1"/>
    </source>
</evidence>
<dbReference type="AlphaFoldDB" id="A0AAD5BPI8"/>
<dbReference type="Gene3D" id="3.40.50.1000">
    <property type="entry name" value="HAD superfamily/HAD-like"/>
    <property type="match status" value="1"/>
</dbReference>
<feature type="binding site" evidence="6">
    <location>
        <position position="105"/>
    </location>
    <ligand>
        <name>substrate</name>
    </ligand>
</feature>
<dbReference type="NCBIfam" id="TIGR01489">
    <property type="entry name" value="DKMTPPase-SF"/>
    <property type="match status" value="1"/>
</dbReference>
<evidence type="ECO:0000313" key="8">
    <source>
        <dbReference type="EMBL" id="KAI7727187.1"/>
    </source>
</evidence>
<dbReference type="InterPro" id="IPR036412">
    <property type="entry name" value="HAD-like_sf"/>
</dbReference>
<accession>A0AAD5BPI8</accession>
<dbReference type="PANTHER" id="PTHR20889:SF19">
    <property type="entry name" value="THIAMINE PHOSPHATE PHOSPHATASE-LIKE PROTEIN"/>
    <property type="match status" value="1"/>
</dbReference>
<keyword evidence="2 7" id="KW-0479">Metal-binding</keyword>
<dbReference type="Pfam" id="PF06888">
    <property type="entry name" value="Put_Phosphatase"/>
    <property type="match status" value="1"/>
</dbReference>
<organism evidence="8 9">
    <name type="scientific">Ambrosia artemisiifolia</name>
    <name type="common">Common ragweed</name>
    <dbReference type="NCBI Taxonomy" id="4212"/>
    <lineage>
        <taxon>Eukaryota</taxon>
        <taxon>Viridiplantae</taxon>
        <taxon>Streptophyta</taxon>
        <taxon>Embryophyta</taxon>
        <taxon>Tracheophyta</taxon>
        <taxon>Spermatophyta</taxon>
        <taxon>Magnoliopsida</taxon>
        <taxon>eudicotyledons</taxon>
        <taxon>Gunneridae</taxon>
        <taxon>Pentapetalae</taxon>
        <taxon>asterids</taxon>
        <taxon>campanulids</taxon>
        <taxon>Asterales</taxon>
        <taxon>Asteraceae</taxon>
        <taxon>Asteroideae</taxon>
        <taxon>Heliantheae alliance</taxon>
        <taxon>Heliantheae</taxon>
        <taxon>Ambrosia</taxon>
    </lineage>
</organism>
<dbReference type="NCBIfam" id="TIGR01488">
    <property type="entry name" value="HAD-SF-IB"/>
    <property type="match status" value="1"/>
</dbReference>